<organism evidence="2">
    <name type="scientific">Candidatus Kentrum sp. FW</name>
    <dbReference type="NCBI Taxonomy" id="2126338"/>
    <lineage>
        <taxon>Bacteria</taxon>
        <taxon>Pseudomonadati</taxon>
        <taxon>Pseudomonadota</taxon>
        <taxon>Gammaproteobacteria</taxon>
        <taxon>Candidatus Kentrum</taxon>
    </lineage>
</organism>
<dbReference type="InterPro" id="IPR011600">
    <property type="entry name" value="Pept_C14_caspase"/>
</dbReference>
<evidence type="ECO:0000313" key="2">
    <source>
        <dbReference type="EMBL" id="VFJ72313.1"/>
    </source>
</evidence>
<dbReference type="PANTHER" id="PTHR22576:SF37">
    <property type="entry name" value="MUCOSA-ASSOCIATED LYMPHOID TISSUE LYMPHOMA TRANSLOCATION PROTEIN 1"/>
    <property type="match status" value="1"/>
</dbReference>
<reference evidence="2" key="1">
    <citation type="submission" date="2019-02" db="EMBL/GenBank/DDBJ databases">
        <authorList>
            <person name="Gruber-Vodicka R. H."/>
            <person name="Seah K. B. B."/>
        </authorList>
    </citation>
    <scope>NUCLEOTIDE SEQUENCE</scope>
    <source>
        <strain evidence="2">BECK_BZ131</strain>
    </source>
</reference>
<dbReference type="GO" id="GO:0004197">
    <property type="term" value="F:cysteine-type endopeptidase activity"/>
    <property type="evidence" value="ECO:0007669"/>
    <property type="project" value="InterPro"/>
</dbReference>
<name>A0A450TUD0_9GAMM</name>
<dbReference type="PROSITE" id="PS50208">
    <property type="entry name" value="CASPASE_P20"/>
    <property type="match status" value="1"/>
</dbReference>
<sequence length="422" mass="48172">MKNILATCLFLMVEIFSWPLLAAGRGVILLDGEREVLRYGKSYALLIGVSDYKYWNDLTQVHRELDQVAEMLKTQGFEIVRINDPSSDQLIDAFKDFKNKYGFKPENRLLFFFSGHGHTRNRNSKGYLVPRDAPIPDQDETDFLSKALPMTQILAWAREIEVYHALFLFDSCFSGTVFKQRALSKRASHITKSTAGKVRQFITAGDAGEEVPAKSTFTPAFVDAILYGKADLYKDGYITGTELGLYLKSEVPKYVHQNPQFGKIKDYELARGDFVFVLKPDQGPTPPVANVNKDAYANSSAKQILQGTPHKGGRFSRESQSTVYDSKLQKRWRVVKRTIFTWDEAIHYSNLNKEWRLPSISEFQSLIDEYKPWGPIRDNFPKHGRVTEYWASEPDSYINFSTGILETTVDKERRAGVIKISN</sequence>
<dbReference type="EMBL" id="CAADFE010000033">
    <property type="protein sequence ID" value="VFJ72313.1"/>
    <property type="molecule type" value="Genomic_DNA"/>
</dbReference>
<evidence type="ECO:0000259" key="1">
    <source>
        <dbReference type="PROSITE" id="PS50208"/>
    </source>
</evidence>
<dbReference type="InterPro" id="IPR001309">
    <property type="entry name" value="Pept_C14_p20"/>
</dbReference>
<proteinExistence type="predicted"/>
<gene>
    <name evidence="2" type="ORF">BECKFW1821C_GA0114237_10337</name>
</gene>
<accession>A0A450TUD0</accession>
<dbReference type="GO" id="GO:0006508">
    <property type="term" value="P:proteolysis"/>
    <property type="evidence" value="ECO:0007669"/>
    <property type="project" value="InterPro"/>
</dbReference>
<dbReference type="InterPro" id="IPR052039">
    <property type="entry name" value="Caspase-related_regulators"/>
</dbReference>
<feature type="domain" description="Caspase family p20" evidence="1">
    <location>
        <begin position="40"/>
        <end position="117"/>
    </location>
</feature>
<dbReference type="SUPFAM" id="SSF52129">
    <property type="entry name" value="Caspase-like"/>
    <property type="match status" value="1"/>
</dbReference>
<dbReference type="PANTHER" id="PTHR22576">
    <property type="entry name" value="MUCOSA ASSOCIATED LYMPHOID TISSUE LYMPHOMA TRANSLOCATION PROTEIN 1/PARACASPASE"/>
    <property type="match status" value="1"/>
</dbReference>
<dbReference type="InterPro" id="IPR029030">
    <property type="entry name" value="Caspase-like_dom_sf"/>
</dbReference>
<dbReference type="AlphaFoldDB" id="A0A450TUD0"/>
<protein>
    <recommendedName>
        <fullName evidence="1">Caspase family p20 domain-containing protein</fullName>
    </recommendedName>
</protein>
<dbReference type="Gene3D" id="3.40.50.1460">
    <property type="match status" value="1"/>
</dbReference>
<dbReference type="Pfam" id="PF00656">
    <property type="entry name" value="Peptidase_C14"/>
    <property type="match status" value="1"/>
</dbReference>